<reference evidence="1 2" key="1">
    <citation type="submission" date="2020-06" db="EMBL/GenBank/DDBJ databases">
        <authorList>
            <person name="Criscuolo A."/>
        </authorList>
    </citation>
    <scope>NUCLEOTIDE SEQUENCE [LARGE SCALE GENOMIC DNA]</scope>
    <source>
        <strain evidence="2">CIP 111411</strain>
    </source>
</reference>
<keyword evidence="2" id="KW-1185">Reference proteome</keyword>
<proteinExistence type="predicted"/>
<sequence length="283" mass="34155">MKLKITLLFLICFSKIYTQKIEREVGPIKITYETYHLKDSKKTKTEKSKYYFDDTGKLLEKISFGNQHSRKLNFIGEIEQFTYLDEKIISEKSWHSDCICKNGKFITYTTDYFYDENNLLIKKLFSNPITPPFLYKYEENKTEIHSGDYYTQQIFDNQKRLIQFNQMSEATNKIRWQYLYEYKDNITIAHFQTYYGDGKENSKTETRYYDLQKRIKSEEIINYNKTKILYEYSKDGMLNKIKEYESSIKSENYKLLRMTKIKVNRKRTNLSTEAIKKINSQLI</sequence>
<comment type="caution">
    <text evidence="1">The sequence shown here is derived from an EMBL/GenBank/DDBJ whole genome shotgun (WGS) entry which is preliminary data.</text>
</comment>
<dbReference type="AlphaFoldDB" id="A0A6V6YZM6"/>
<protein>
    <recommendedName>
        <fullName evidence="3">YD repeat-containing protein</fullName>
    </recommendedName>
</protein>
<dbReference type="EMBL" id="CAIJDP010000068">
    <property type="protein sequence ID" value="CAD0004684.1"/>
    <property type="molecule type" value="Genomic_DNA"/>
</dbReference>
<evidence type="ECO:0000313" key="2">
    <source>
        <dbReference type="Proteomes" id="UP000530060"/>
    </source>
</evidence>
<dbReference type="Proteomes" id="UP000530060">
    <property type="component" value="Unassembled WGS sequence"/>
</dbReference>
<gene>
    <name evidence="1" type="ORF">FLAT13_02423</name>
</gene>
<dbReference type="RefSeq" id="WP_180909056.1">
    <property type="nucleotide sequence ID" value="NZ_CAIJDP010000068.1"/>
</dbReference>
<evidence type="ECO:0000313" key="1">
    <source>
        <dbReference type="EMBL" id="CAD0004684.1"/>
    </source>
</evidence>
<organism evidence="1 2">
    <name type="scientific">Flavobacterium salmonis</name>
    <dbReference type="NCBI Taxonomy" id="2654844"/>
    <lineage>
        <taxon>Bacteria</taxon>
        <taxon>Pseudomonadati</taxon>
        <taxon>Bacteroidota</taxon>
        <taxon>Flavobacteriia</taxon>
        <taxon>Flavobacteriales</taxon>
        <taxon>Flavobacteriaceae</taxon>
        <taxon>Flavobacterium</taxon>
    </lineage>
</organism>
<accession>A0A6V6YZM6</accession>
<evidence type="ECO:0008006" key="3">
    <source>
        <dbReference type="Google" id="ProtNLM"/>
    </source>
</evidence>
<name>A0A6V6YZM6_9FLAO</name>